<accession>A0A6G7ZKM0</accession>
<dbReference type="EMBL" id="CP049871">
    <property type="protein sequence ID" value="QIL01483.1"/>
    <property type="molecule type" value="Genomic_DNA"/>
</dbReference>
<dbReference type="KEGG" id="ssin:G7078_00880"/>
<name>A0A6G7ZKM0_9SPHN</name>
<sequence length="90" mass="9494">MPSSSPTDATALALTALAATLSDERKAQRFLELSGLSPDEMRARAAEPALLAAFLAFLEAHEPDLLAVAGEIGCSAQALVKARRTLEEEQ</sequence>
<evidence type="ECO:0000313" key="1">
    <source>
        <dbReference type="EMBL" id="QIL01483.1"/>
    </source>
</evidence>
<reference evidence="1 2" key="1">
    <citation type="submission" date="2020-03" db="EMBL/GenBank/DDBJ databases">
        <title>Sphingomonas sp. nov., isolated from fish.</title>
        <authorList>
            <person name="Hyun D.-W."/>
            <person name="Bae J.-W."/>
        </authorList>
    </citation>
    <scope>NUCLEOTIDE SEQUENCE [LARGE SCALE GENOMIC DNA]</scope>
    <source>
        <strain evidence="1 2">HDW15C</strain>
    </source>
</reference>
<organism evidence="1 2">
    <name type="scientific">Sphingomonas sinipercae</name>
    <dbReference type="NCBI Taxonomy" id="2714944"/>
    <lineage>
        <taxon>Bacteria</taxon>
        <taxon>Pseudomonadati</taxon>
        <taxon>Pseudomonadota</taxon>
        <taxon>Alphaproteobacteria</taxon>
        <taxon>Sphingomonadales</taxon>
        <taxon>Sphingomonadaceae</taxon>
        <taxon>Sphingomonas</taxon>
    </lineage>
</organism>
<dbReference type="Proteomes" id="UP000502502">
    <property type="component" value="Chromosome"/>
</dbReference>
<dbReference type="RefSeq" id="WP_166092043.1">
    <property type="nucleotide sequence ID" value="NZ_CP049871.1"/>
</dbReference>
<dbReference type="Pfam" id="PF12096">
    <property type="entry name" value="DUF3572"/>
    <property type="match status" value="1"/>
</dbReference>
<proteinExistence type="predicted"/>
<protein>
    <submittedName>
        <fullName evidence="1">DUF3572 domain-containing protein</fullName>
    </submittedName>
</protein>
<gene>
    <name evidence="1" type="ORF">G7078_00880</name>
</gene>
<dbReference type="AlphaFoldDB" id="A0A6G7ZKM0"/>
<keyword evidence="2" id="KW-1185">Reference proteome</keyword>
<dbReference type="InterPro" id="IPR021955">
    <property type="entry name" value="DUF3572"/>
</dbReference>
<evidence type="ECO:0000313" key="2">
    <source>
        <dbReference type="Proteomes" id="UP000502502"/>
    </source>
</evidence>